<dbReference type="RefSeq" id="WP_122903560.1">
    <property type="nucleotide sequence ID" value="NZ_RHHS01000013.1"/>
</dbReference>
<proteinExistence type="predicted"/>
<keyword evidence="2" id="KW-1185">Reference proteome</keyword>
<evidence type="ECO:0000313" key="1">
    <source>
        <dbReference type="EMBL" id="RNB59393.1"/>
    </source>
</evidence>
<dbReference type="Proteomes" id="UP000268829">
    <property type="component" value="Unassembled WGS sequence"/>
</dbReference>
<gene>
    <name evidence="1" type="ORF">EDM57_04425</name>
</gene>
<dbReference type="AlphaFoldDB" id="A0A3M8B7V1"/>
<dbReference type="OrthoDB" id="9886891at2"/>
<evidence type="ECO:0000313" key="2">
    <source>
        <dbReference type="Proteomes" id="UP000268829"/>
    </source>
</evidence>
<name>A0A3M8B7V1_9BACL</name>
<organism evidence="1 2">
    <name type="scientific">Brevibacillus gelatini</name>
    <dbReference type="NCBI Taxonomy" id="1655277"/>
    <lineage>
        <taxon>Bacteria</taxon>
        <taxon>Bacillati</taxon>
        <taxon>Bacillota</taxon>
        <taxon>Bacilli</taxon>
        <taxon>Bacillales</taxon>
        <taxon>Paenibacillaceae</taxon>
        <taxon>Brevibacillus</taxon>
    </lineage>
</organism>
<reference evidence="1 2" key="1">
    <citation type="submission" date="2018-10" db="EMBL/GenBank/DDBJ databases">
        <title>Phylogenomics of Brevibacillus.</title>
        <authorList>
            <person name="Dunlap C."/>
        </authorList>
    </citation>
    <scope>NUCLEOTIDE SEQUENCE [LARGE SCALE GENOMIC DNA]</scope>
    <source>
        <strain evidence="1 2">DSM 100115</strain>
    </source>
</reference>
<protein>
    <submittedName>
        <fullName evidence="1">Uncharacterized protein</fullName>
    </submittedName>
</protein>
<accession>A0A3M8B7V1</accession>
<comment type="caution">
    <text evidence="1">The sequence shown here is derived from an EMBL/GenBank/DDBJ whole genome shotgun (WGS) entry which is preliminary data.</text>
</comment>
<sequence length="160" mass="19623">MKTLEELRKEKDFHYNEYSRLLNEVFHHPDFIVHWFEKLNITEDDTYLKDLISKVQVVRSDYFAFRFSIDNKHYKVVYNRYWGKKIDNFTLYCDGASEYIYDENEYKKYRKQGHKKILGYFGKYFKNKKEKGYLSNLLKESDVEDCVKIAFLLMLNEITR</sequence>
<dbReference type="EMBL" id="RHHS01000013">
    <property type="protein sequence ID" value="RNB59393.1"/>
    <property type="molecule type" value="Genomic_DNA"/>
</dbReference>